<evidence type="ECO:0000256" key="5">
    <source>
        <dbReference type="ARBA" id="ARBA00022777"/>
    </source>
</evidence>
<dbReference type="EMBL" id="BRYA01000336">
    <property type="protein sequence ID" value="GMI47247.1"/>
    <property type="molecule type" value="Genomic_DNA"/>
</dbReference>
<dbReference type="Proteomes" id="UP001165065">
    <property type="component" value="Unassembled WGS sequence"/>
</dbReference>
<dbReference type="GO" id="GO:0005524">
    <property type="term" value="F:ATP binding"/>
    <property type="evidence" value="ECO:0007669"/>
    <property type="project" value="UniProtKB-UniRule"/>
</dbReference>
<evidence type="ECO:0000256" key="8">
    <source>
        <dbReference type="SAM" id="MobiDB-lite"/>
    </source>
</evidence>
<proteinExistence type="predicted"/>
<keyword evidence="4 7" id="KW-0547">Nucleotide-binding</keyword>
<feature type="compositionally biased region" description="Basic and acidic residues" evidence="8">
    <location>
        <begin position="472"/>
        <end position="483"/>
    </location>
</feature>
<keyword evidence="6 7" id="KW-0067">ATP-binding</keyword>
<dbReference type="PROSITE" id="PS50011">
    <property type="entry name" value="PROTEIN_KINASE_DOM"/>
    <property type="match status" value="1"/>
</dbReference>
<keyword evidence="1" id="KW-0723">Serine/threonine-protein kinase</keyword>
<reference evidence="11" key="1">
    <citation type="journal article" date="2023" name="Commun. Biol.">
        <title>Genome analysis of Parmales, the sister group of diatoms, reveals the evolutionary specialization of diatoms from phago-mixotrophs to photoautotrophs.</title>
        <authorList>
            <person name="Ban H."/>
            <person name="Sato S."/>
            <person name="Yoshikawa S."/>
            <person name="Yamada K."/>
            <person name="Nakamura Y."/>
            <person name="Ichinomiya M."/>
            <person name="Sato N."/>
            <person name="Blanc-Mathieu R."/>
            <person name="Endo H."/>
            <person name="Kuwata A."/>
            <person name="Ogata H."/>
        </authorList>
    </citation>
    <scope>NUCLEOTIDE SEQUENCE [LARGE SCALE GENOMIC DNA]</scope>
</reference>
<feature type="region of interest" description="Disordered" evidence="8">
    <location>
        <begin position="471"/>
        <end position="535"/>
    </location>
</feature>
<comment type="caution">
    <text evidence="10">The sequence shown here is derived from an EMBL/GenBank/DDBJ whole genome shotgun (WGS) entry which is preliminary data.</text>
</comment>
<feature type="compositionally biased region" description="Acidic residues" evidence="8">
    <location>
        <begin position="484"/>
        <end position="497"/>
    </location>
</feature>
<dbReference type="Gene3D" id="3.30.200.20">
    <property type="entry name" value="Phosphorylase Kinase, domain 1"/>
    <property type="match status" value="1"/>
</dbReference>
<evidence type="ECO:0000256" key="6">
    <source>
        <dbReference type="ARBA" id="ARBA00022840"/>
    </source>
</evidence>
<evidence type="ECO:0000313" key="11">
    <source>
        <dbReference type="Proteomes" id="UP001165065"/>
    </source>
</evidence>
<dbReference type="Gene3D" id="1.10.510.10">
    <property type="entry name" value="Transferase(Phosphotransferase) domain 1"/>
    <property type="match status" value="1"/>
</dbReference>
<dbReference type="OrthoDB" id="193750at2759"/>
<keyword evidence="3" id="KW-0808">Transferase</keyword>
<dbReference type="InterPro" id="IPR000719">
    <property type="entry name" value="Prot_kinase_dom"/>
</dbReference>
<protein>
    <recommendedName>
        <fullName evidence="9">Protein kinase domain-containing protein</fullName>
    </recommendedName>
</protein>
<accession>A0A9W7LF33</accession>
<feature type="region of interest" description="Disordered" evidence="8">
    <location>
        <begin position="244"/>
        <end position="284"/>
    </location>
</feature>
<organism evidence="10 11">
    <name type="scientific">Triparma columacea</name>
    <dbReference type="NCBI Taxonomy" id="722753"/>
    <lineage>
        <taxon>Eukaryota</taxon>
        <taxon>Sar</taxon>
        <taxon>Stramenopiles</taxon>
        <taxon>Ochrophyta</taxon>
        <taxon>Bolidophyceae</taxon>
        <taxon>Parmales</taxon>
        <taxon>Triparmaceae</taxon>
        <taxon>Triparma</taxon>
    </lineage>
</organism>
<gene>
    <name evidence="10" type="ORF">TrCOL_g10536</name>
</gene>
<dbReference type="PANTHER" id="PTHR24351">
    <property type="entry name" value="RIBOSOMAL PROTEIN S6 KINASE"/>
    <property type="match status" value="1"/>
</dbReference>
<evidence type="ECO:0000256" key="3">
    <source>
        <dbReference type="ARBA" id="ARBA00022679"/>
    </source>
</evidence>
<sequence length="609" mass="69044">MSKSSQSEGSIGHELSGFYTLDSNRQTFNSSSQFLSSPNKSPYDQGTLSVDDYKRAVMADDFEYHDMLGSGGFGFVVKVKKKSTGKFYAMKLQTKMCMLHNTKCLERSMFDELLLHIERSVMAECISHPFITSLHYAFTTTTCAALVMDLASCGTLRQYLYHYKDNDGFSCGLPVGVVKQFVVEIAMALQFLHEHGVIYRDLKPANILLAADGHCLLCDFGLVGKIRERESEVDMGTAVLARDNDTTSINSPSSSNVTDRNISLSSRETSVDDMKSQESDRSADLCQAAPSAGNGLRRIRRRTSCGTVGYRPPEVVRERNLMYMEREGYDESADWFSLGVTTYVLTCAKKPFQNKNNYTAETMEAYEPTSLASDAHEMVPIKPNSNKKPSPTANFEFKTLMSKIDYGTEFSEDQVDFCERLVKRKAENRMTYAELIAHPWIESLAKDPHTLKARPCHPFISDYIREVWPSAHGEKSSDEVETKDNEDDEVDEVDENDSNNFHHPTHSSFPWGISNLSSTSTVSKKPKKKSHRPPRWANFEDLKLSIVKRVRETASEANVEKELRRWNVALADKHDRLFEKWTYVNKKEIEIESLHSTKRTDHSRNTTPV</sequence>
<dbReference type="SUPFAM" id="SSF56112">
    <property type="entry name" value="Protein kinase-like (PK-like)"/>
    <property type="match status" value="1"/>
</dbReference>
<keyword evidence="5" id="KW-0418">Kinase</keyword>
<dbReference type="InterPro" id="IPR008271">
    <property type="entry name" value="Ser/Thr_kinase_AS"/>
</dbReference>
<feature type="compositionally biased region" description="Basic and acidic residues" evidence="8">
    <location>
        <begin position="269"/>
        <end position="283"/>
    </location>
</feature>
<dbReference type="AlphaFoldDB" id="A0A9W7LF33"/>
<dbReference type="SMART" id="SM00220">
    <property type="entry name" value="S_TKc"/>
    <property type="match status" value="1"/>
</dbReference>
<keyword evidence="11" id="KW-1185">Reference proteome</keyword>
<dbReference type="GO" id="GO:0004674">
    <property type="term" value="F:protein serine/threonine kinase activity"/>
    <property type="evidence" value="ECO:0007669"/>
    <property type="project" value="UniProtKB-KW"/>
</dbReference>
<evidence type="ECO:0000313" key="10">
    <source>
        <dbReference type="EMBL" id="GMI47247.1"/>
    </source>
</evidence>
<evidence type="ECO:0000256" key="2">
    <source>
        <dbReference type="ARBA" id="ARBA00022553"/>
    </source>
</evidence>
<evidence type="ECO:0000256" key="1">
    <source>
        <dbReference type="ARBA" id="ARBA00022527"/>
    </source>
</evidence>
<dbReference type="PROSITE" id="PS00108">
    <property type="entry name" value="PROTEIN_KINASE_ST"/>
    <property type="match status" value="1"/>
</dbReference>
<evidence type="ECO:0000256" key="7">
    <source>
        <dbReference type="PROSITE-ProRule" id="PRU10141"/>
    </source>
</evidence>
<dbReference type="InterPro" id="IPR017441">
    <property type="entry name" value="Protein_kinase_ATP_BS"/>
</dbReference>
<dbReference type="PROSITE" id="PS00107">
    <property type="entry name" value="PROTEIN_KINASE_ATP"/>
    <property type="match status" value="1"/>
</dbReference>
<dbReference type="Pfam" id="PF00069">
    <property type="entry name" value="Pkinase"/>
    <property type="match status" value="2"/>
</dbReference>
<feature type="compositionally biased region" description="Basic residues" evidence="8">
    <location>
        <begin position="524"/>
        <end position="534"/>
    </location>
</feature>
<feature type="compositionally biased region" description="Polar residues" evidence="8">
    <location>
        <begin position="246"/>
        <end position="268"/>
    </location>
</feature>
<dbReference type="InterPro" id="IPR011009">
    <property type="entry name" value="Kinase-like_dom_sf"/>
</dbReference>
<feature type="domain" description="Protein kinase" evidence="9">
    <location>
        <begin position="62"/>
        <end position="441"/>
    </location>
</feature>
<evidence type="ECO:0000259" key="9">
    <source>
        <dbReference type="PROSITE" id="PS50011"/>
    </source>
</evidence>
<feature type="binding site" evidence="7">
    <location>
        <position position="91"/>
    </location>
    <ligand>
        <name>ATP</name>
        <dbReference type="ChEBI" id="CHEBI:30616"/>
    </ligand>
</feature>
<evidence type="ECO:0000256" key="4">
    <source>
        <dbReference type="ARBA" id="ARBA00022741"/>
    </source>
</evidence>
<name>A0A9W7LF33_9STRA</name>
<keyword evidence="2" id="KW-0597">Phosphoprotein</keyword>